<proteinExistence type="predicted"/>
<reference evidence="1 2" key="1">
    <citation type="journal article" date="2022" name="DNA Res.">
        <title>Chromosomal-level genome assembly of the orchid tree Bauhinia variegata (Leguminosae; Cercidoideae) supports the allotetraploid origin hypothesis of Bauhinia.</title>
        <authorList>
            <person name="Zhong Y."/>
            <person name="Chen Y."/>
            <person name="Zheng D."/>
            <person name="Pang J."/>
            <person name="Liu Y."/>
            <person name="Luo S."/>
            <person name="Meng S."/>
            <person name="Qian L."/>
            <person name="Wei D."/>
            <person name="Dai S."/>
            <person name="Zhou R."/>
        </authorList>
    </citation>
    <scope>NUCLEOTIDE SEQUENCE [LARGE SCALE GENOMIC DNA]</scope>
    <source>
        <strain evidence="1">BV-YZ2020</strain>
    </source>
</reference>
<gene>
    <name evidence="1" type="ORF">L6164_008518</name>
</gene>
<dbReference type="Proteomes" id="UP000828941">
    <property type="component" value="Chromosome 4"/>
</dbReference>
<name>A0ACB9PMI5_BAUVA</name>
<protein>
    <submittedName>
        <fullName evidence="1">Uncharacterized protein</fullName>
    </submittedName>
</protein>
<dbReference type="EMBL" id="CM039429">
    <property type="protein sequence ID" value="KAI4347735.1"/>
    <property type="molecule type" value="Genomic_DNA"/>
</dbReference>
<evidence type="ECO:0000313" key="2">
    <source>
        <dbReference type="Proteomes" id="UP000828941"/>
    </source>
</evidence>
<comment type="caution">
    <text evidence="1">The sequence shown here is derived from an EMBL/GenBank/DDBJ whole genome shotgun (WGS) entry which is preliminary data.</text>
</comment>
<organism evidence="1 2">
    <name type="scientific">Bauhinia variegata</name>
    <name type="common">Purple orchid tree</name>
    <name type="synonym">Phanera variegata</name>
    <dbReference type="NCBI Taxonomy" id="167791"/>
    <lineage>
        <taxon>Eukaryota</taxon>
        <taxon>Viridiplantae</taxon>
        <taxon>Streptophyta</taxon>
        <taxon>Embryophyta</taxon>
        <taxon>Tracheophyta</taxon>
        <taxon>Spermatophyta</taxon>
        <taxon>Magnoliopsida</taxon>
        <taxon>eudicotyledons</taxon>
        <taxon>Gunneridae</taxon>
        <taxon>Pentapetalae</taxon>
        <taxon>rosids</taxon>
        <taxon>fabids</taxon>
        <taxon>Fabales</taxon>
        <taxon>Fabaceae</taxon>
        <taxon>Cercidoideae</taxon>
        <taxon>Cercideae</taxon>
        <taxon>Bauhiniinae</taxon>
        <taxon>Bauhinia</taxon>
    </lineage>
</organism>
<accession>A0ACB9PMI5</accession>
<keyword evidence="2" id="KW-1185">Reference proteome</keyword>
<evidence type="ECO:0000313" key="1">
    <source>
        <dbReference type="EMBL" id="KAI4347735.1"/>
    </source>
</evidence>
<sequence length="86" mass="9623">MCDHCKKTGHTRDTCWEIHGKPPDWKPRKGKPRGYQTSQEQPSGGTSVDKEQLGKLIDMLSALQKTEHNLKANPTASMAHQGRVVE</sequence>